<feature type="domain" description="Sec23/Sec24 helical" evidence="15">
    <location>
        <begin position="522"/>
        <end position="620"/>
    </location>
</feature>
<evidence type="ECO:0000256" key="5">
    <source>
        <dbReference type="ARBA" id="ARBA00022833"/>
    </source>
</evidence>
<dbReference type="Pfam" id="PF04810">
    <property type="entry name" value="zf-Sec23_Sec24"/>
    <property type="match status" value="1"/>
</dbReference>
<dbReference type="FunFam" id="2.60.40.1670:FF:000006">
    <property type="entry name" value="Protein transport protein SEC23"/>
    <property type="match status" value="1"/>
</dbReference>
<feature type="domain" description="Sec23/Sec24 trunk" evidence="14">
    <location>
        <begin position="285"/>
        <end position="393"/>
    </location>
</feature>
<dbReference type="InterPro" id="IPR006895">
    <property type="entry name" value="Znf_Sec23_Sec24"/>
</dbReference>
<dbReference type="GO" id="GO:0030127">
    <property type="term" value="C:COPII vesicle coat"/>
    <property type="evidence" value="ECO:0007669"/>
    <property type="project" value="InterPro"/>
</dbReference>
<keyword evidence="10" id="KW-0963">Cytoplasm</keyword>
<sequence>MHLSKDPVHMTPISSNSAGLQLTPSGVLMATYAEFIQQQEDRDGVRLSWNVWPSSKLEATRLVVPLGCLFTPLKERDDLPPIAYDPVLCTRGTCRAILNPLCQVDYRAKFWVCNFCFQRNPFPPQYAAMTEQCQPAELIPQFSTLEYSITRAVVPPPVFLFVIDTCMDEEELGALKESISMSLSLLPQNALIGIITFGKMVAVHELVGGGGISKSFVFRGTKDVNTKQLQDMLGLTRFAAGTAPGGPGAPQQGPPKYGNREKELEEHRRRYCYRYRDHGGLLPGSPSRIMCFIGGPCSQGPGQVVNDELKQPIRSHHDIEKDNAKYMKKAMKHYEGLGTRSAANGHAIDIYSCALDQTGLLEMKYLVNMTGGHMIMGDSFNSTLFKQTYQRVFNRNENNSNLKMAFNATLEVKTSREIKVAGAIGPCVSLGIKSGCVAESEMGVGGTCQWKFGTVSPTTTVGLFFEIVNQHGAPIPQGGRGCVQFITQYQHSSGSQRVRVTTIARNWADASANLYHISAGFDQECSAVLMARLAVFRAESDDGSDVLRWVDRMLIRLCQKFGEYNKDDPGSFRLGENFTLYPQFMFHLRRSQFLQVFNNSPDETTFYRHMLNREDLTQSLVMIQPVLYSYSFNGPPEPVLLDTSSIQPDRILLMDTFFQILIFHGETIAQWRAAGYQGLPEYENFKQLLEAPVADAQEILSGGSQCPGTLTRSRAAVRPGSFSAKSTPAKHTTTCTRMEVVVGRCLFLAVPFRNLEGPQCSPTTSVCRCSWSISRNLPSQAPRSRETL</sequence>
<gene>
    <name evidence="17" type="ORF">Ocin01_10402</name>
</gene>
<dbReference type="EMBL" id="LJIJ01000556">
    <property type="protein sequence ID" value="ODM96276.1"/>
    <property type="molecule type" value="Genomic_DNA"/>
</dbReference>
<evidence type="ECO:0000259" key="15">
    <source>
        <dbReference type="Pfam" id="PF04815"/>
    </source>
</evidence>
<dbReference type="Gene3D" id="3.40.50.410">
    <property type="entry name" value="von Willebrand factor, type A domain"/>
    <property type="match status" value="2"/>
</dbReference>
<dbReference type="SUPFAM" id="SSF81995">
    <property type="entry name" value="beta-sandwich domain of Sec23/24"/>
    <property type="match status" value="1"/>
</dbReference>
<evidence type="ECO:0000313" key="17">
    <source>
        <dbReference type="EMBL" id="ODM96276.1"/>
    </source>
</evidence>
<protein>
    <recommendedName>
        <fullName evidence="10">Protein transport protein SEC23</fullName>
    </recommendedName>
</protein>
<keyword evidence="9 10" id="KW-0968">Cytoplasmic vesicle</keyword>
<dbReference type="Gene3D" id="3.40.20.10">
    <property type="entry name" value="Severin"/>
    <property type="match status" value="1"/>
</dbReference>
<keyword evidence="8 10" id="KW-0472">Membrane</keyword>
<feature type="region of interest" description="Disordered" evidence="11">
    <location>
        <begin position="240"/>
        <end position="259"/>
    </location>
</feature>
<dbReference type="InterPro" id="IPR036174">
    <property type="entry name" value="Znf_Sec23_Sec24_sf"/>
</dbReference>
<dbReference type="Gene3D" id="1.20.120.730">
    <property type="entry name" value="Sec23/Sec24 helical domain"/>
    <property type="match status" value="1"/>
</dbReference>
<keyword evidence="6 10" id="KW-0931">ER-Golgi transport</keyword>
<dbReference type="GO" id="GO:0070971">
    <property type="term" value="C:endoplasmic reticulum exit site"/>
    <property type="evidence" value="ECO:0007669"/>
    <property type="project" value="TreeGrafter"/>
</dbReference>
<dbReference type="SUPFAM" id="SSF82754">
    <property type="entry name" value="C-terminal, gelsolin-like domain of Sec23/24"/>
    <property type="match status" value="1"/>
</dbReference>
<keyword evidence="2 10" id="KW-0813">Transport</keyword>
<reference evidence="17 18" key="1">
    <citation type="journal article" date="2016" name="Genome Biol. Evol.">
        <title>Gene Family Evolution Reflects Adaptation to Soil Environmental Stressors in the Genome of the Collembolan Orchesella cincta.</title>
        <authorList>
            <person name="Faddeeva-Vakhrusheva A."/>
            <person name="Derks M.F."/>
            <person name="Anvar S.Y."/>
            <person name="Agamennone V."/>
            <person name="Suring W."/>
            <person name="Smit S."/>
            <person name="van Straalen N.M."/>
            <person name="Roelofs D."/>
        </authorList>
    </citation>
    <scope>NUCLEOTIDE SEQUENCE [LARGE SCALE GENOMIC DNA]</scope>
    <source>
        <tissue evidence="17">Mixed pool</tissue>
    </source>
</reference>
<feature type="domain" description="Zinc finger Sec23/Sec24-type" evidence="13">
    <location>
        <begin position="86"/>
        <end position="126"/>
    </location>
</feature>
<dbReference type="InterPro" id="IPR006896">
    <property type="entry name" value="Sec23/24_trunk_dom"/>
</dbReference>
<feature type="domain" description="Sec23/Sec24 trunk" evidence="14">
    <location>
        <begin position="155"/>
        <end position="233"/>
    </location>
</feature>
<comment type="subcellular location">
    <subcellularLocation>
        <location evidence="10">Cytoplasmic vesicle</location>
        <location evidence="10">COPII-coated vesicle membrane</location>
        <topology evidence="10">Peripheral membrane protein</topology>
        <orientation evidence="10">Cytoplasmic side</orientation>
    </subcellularLocation>
    <subcellularLocation>
        <location evidence="10">Endoplasmic reticulum membrane</location>
        <topology evidence="10">Peripheral membrane protein</topology>
        <orientation evidence="10">Cytoplasmic side</orientation>
    </subcellularLocation>
</comment>
<dbReference type="Pfam" id="PF04815">
    <property type="entry name" value="Sec23_helical"/>
    <property type="match status" value="1"/>
</dbReference>
<comment type="caution">
    <text evidence="17">The sequence shown here is derived from an EMBL/GenBank/DDBJ whole genome shotgun (WGS) entry which is preliminary data.</text>
</comment>
<dbReference type="GO" id="GO:0005789">
    <property type="term" value="C:endoplasmic reticulum membrane"/>
    <property type="evidence" value="ECO:0007669"/>
    <property type="project" value="UniProtKB-SubCell"/>
</dbReference>
<dbReference type="InterPro" id="IPR006900">
    <property type="entry name" value="Sec23/24_helical_dom"/>
</dbReference>
<evidence type="ECO:0000256" key="2">
    <source>
        <dbReference type="ARBA" id="ARBA00022448"/>
    </source>
</evidence>
<evidence type="ECO:0000256" key="4">
    <source>
        <dbReference type="ARBA" id="ARBA00022824"/>
    </source>
</evidence>
<evidence type="ECO:0000256" key="10">
    <source>
        <dbReference type="RuleBase" id="RU365030"/>
    </source>
</evidence>
<dbReference type="FunFam" id="2.30.30.380:FF:000001">
    <property type="entry name" value="Protein transport protein SEC23"/>
    <property type="match status" value="1"/>
</dbReference>
<evidence type="ECO:0000259" key="16">
    <source>
        <dbReference type="Pfam" id="PF08033"/>
    </source>
</evidence>
<feature type="domain" description="Sec23/Sec24 beta-sandwich" evidence="16">
    <location>
        <begin position="405"/>
        <end position="508"/>
    </location>
</feature>
<evidence type="ECO:0000256" key="11">
    <source>
        <dbReference type="SAM" id="MobiDB-lite"/>
    </source>
</evidence>
<evidence type="ECO:0000313" key="18">
    <source>
        <dbReference type="Proteomes" id="UP000094527"/>
    </source>
</evidence>
<proteinExistence type="inferred from homology"/>
<dbReference type="STRING" id="48709.A0A1D2MTE0"/>
<dbReference type="InterPro" id="IPR007123">
    <property type="entry name" value="Gelsolin-like_dom"/>
</dbReference>
<dbReference type="Pfam" id="PF08033">
    <property type="entry name" value="Sec23_BS"/>
    <property type="match status" value="1"/>
</dbReference>
<dbReference type="AlphaFoldDB" id="A0A1D2MTE0"/>
<dbReference type="FunFam" id="1.20.120.730:FF:000005">
    <property type="entry name" value="Protein transport protein SEC23"/>
    <property type="match status" value="1"/>
</dbReference>
<dbReference type="InterPro" id="IPR036175">
    <property type="entry name" value="Sec23/24_helical_dom_sf"/>
</dbReference>
<keyword evidence="5 10" id="KW-0862">Zinc</keyword>
<keyword evidence="4 10" id="KW-0256">Endoplasmic reticulum</keyword>
<dbReference type="InterPro" id="IPR037364">
    <property type="entry name" value="Sec23"/>
</dbReference>
<evidence type="ECO:0000256" key="1">
    <source>
        <dbReference type="ARBA" id="ARBA00009210"/>
    </source>
</evidence>
<dbReference type="Gene3D" id="2.60.40.1670">
    <property type="entry name" value="beta-sandwich domain of Sec23/24"/>
    <property type="match status" value="1"/>
</dbReference>
<evidence type="ECO:0000259" key="12">
    <source>
        <dbReference type="Pfam" id="PF00626"/>
    </source>
</evidence>
<evidence type="ECO:0000256" key="9">
    <source>
        <dbReference type="ARBA" id="ARBA00023329"/>
    </source>
</evidence>
<dbReference type="GO" id="GO:0090110">
    <property type="term" value="P:COPII-coated vesicle cargo loading"/>
    <property type="evidence" value="ECO:0007669"/>
    <property type="project" value="TreeGrafter"/>
</dbReference>
<keyword evidence="7 10" id="KW-0653">Protein transport</keyword>
<comment type="function">
    <text evidence="10">Component of the coat protein complex II (COPII) which promotes the formation of transport vesicles from the endoplasmic reticulum (ER). The coat has two main functions, the physical deformation of the endoplasmic reticulum membrane into vesicles and the selection of cargo molecules.</text>
</comment>
<dbReference type="Proteomes" id="UP000094527">
    <property type="component" value="Unassembled WGS sequence"/>
</dbReference>
<dbReference type="GO" id="GO:0005096">
    <property type="term" value="F:GTPase activator activity"/>
    <property type="evidence" value="ECO:0007669"/>
    <property type="project" value="TreeGrafter"/>
</dbReference>
<dbReference type="GO" id="GO:0006886">
    <property type="term" value="P:intracellular protein transport"/>
    <property type="evidence" value="ECO:0007669"/>
    <property type="project" value="InterPro"/>
</dbReference>
<dbReference type="OMA" id="FPPHYAE"/>
<organism evidence="17 18">
    <name type="scientific">Orchesella cincta</name>
    <name type="common">Springtail</name>
    <name type="synonym">Podura cincta</name>
    <dbReference type="NCBI Taxonomy" id="48709"/>
    <lineage>
        <taxon>Eukaryota</taxon>
        <taxon>Metazoa</taxon>
        <taxon>Ecdysozoa</taxon>
        <taxon>Arthropoda</taxon>
        <taxon>Hexapoda</taxon>
        <taxon>Collembola</taxon>
        <taxon>Entomobryomorpha</taxon>
        <taxon>Entomobryoidea</taxon>
        <taxon>Orchesellidae</taxon>
        <taxon>Orchesellinae</taxon>
        <taxon>Orchesella</taxon>
    </lineage>
</organism>
<dbReference type="InterPro" id="IPR036465">
    <property type="entry name" value="vWFA_dom_sf"/>
</dbReference>
<evidence type="ECO:0000256" key="8">
    <source>
        <dbReference type="ARBA" id="ARBA00023136"/>
    </source>
</evidence>
<dbReference type="Pfam" id="PF04811">
    <property type="entry name" value="Sec23_trunk"/>
    <property type="match status" value="2"/>
</dbReference>
<feature type="domain" description="Gelsolin-like" evidence="12">
    <location>
        <begin position="636"/>
        <end position="694"/>
    </location>
</feature>
<evidence type="ECO:0000259" key="13">
    <source>
        <dbReference type="Pfam" id="PF04810"/>
    </source>
</evidence>
<evidence type="ECO:0000259" key="14">
    <source>
        <dbReference type="Pfam" id="PF04811"/>
    </source>
</evidence>
<keyword evidence="3 10" id="KW-0479">Metal-binding</keyword>
<evidence type="ECO:0000256" key="6">
    <source>
        <dbReference type="ARBA" id="ARBA00022892"/>
    </source>
</evidence>
<dbReference type="GO" id="GO:0008270">
    <property type="term" value="F:zinc ion binding"/>
    <property type="evidence" value="ECO:0007669"/>
    <property type="project" value="InterPro"/>
</dbReference>
<name>A0A1D2MTE0_ORCCI</name>
<comment type="similarity">
    <text evidence="1 10">Belongs to the SEC23/SEC24 family. SEC23 subfamily.</text>
</comment>
<accession>A0A1D2MTE0</accession>
<dbReference type="OrthoDB" id="10256289at2759"/>
<evidence type="ECO:0000256" key="7">
    <source>
        <dbReference type="ARBA" id="ARBA00022927"/>
    </source>
</evidence>
<dbReference type="InterPro" id="IPR012990">
    <property type="entry name" value="Beta-sandwich_Sec23_24"/>
</dbReference>
<dbReference type="InterPro" id="IPR036180">
    <property type="entry name" value="Gelsolin-like_dom_sf"/>
</dbReference>
<dbReference type="SUPFAM" id="SSF81811">
    <property type="entry name" value="Helical domain of Sec23/24"/>
    <property type="match status" value="1"/>
</dbReference>
<keyword evidence="18" id="KW-1185">Reference proteome</keyword>
<dbReference type="SUPFAM" id="SSF82919">
    <property type="entry name" value="Zn-finger domain of Sec23/24"/>
    <property type="match status" value="1"/>
</dbReference>
<dbReference type="InterPro" id="IPR029006">
    <property type="entry name" value="ADF-H/Gelsolin-like_dom_sf"/>
</dbReference>
<evidence type="ECO:0000256" key="3">
    <source>
        <dbReference type="ARBA" id="ARBA00022723"/>
    </source>
</evidence>
<dbReference type="Pfam" id="PF00626">
    <property type="entry name" value="Gelsolin"/>
    <property type="match status" value="1"/>
</dbReference>
<dbReference type="SUPFAM" id="SSF53300">
    <property type="entry name" value="vWA-like"/>
    <property type="match status" value="1"/>
</dbReference>
<dbReference type="PANTHER" id="PTHR11141">
    <property type="entry name" value="PROTEIN TRANSPORT PROTEIN SEC23"/>
    <property type="match status" value="1"/>
</dbReference>
<dbReference type="PANTHER" id="PTHR11141:SF0">
    <property type="entry name" value="PROTEIN TRANSPORT PROTEIN SEC23"/>
    <property type="match status" value="1"/>
</dbReference>